<dbReference type="Pfam" id="PF08395">
    <property type="entry name" value="7tm_7"/>
    <property type="match status" value="1"/>
</dbReference>
<gene>
    <name evidence="9" type="ORF">GEV33_006201</name>
</gene>
<dbReference type="GO" id="GO:0050909">
    <property type="term" value="P:sensory perception of taste"/>
    <property type="evidence" value="ECO:0007669"/>
    <property type="project" value="InterPro"/>
</dbReference>
<organism evidence="9 10">
    <name type="scientific">Tenebrio molitor</name>
    <name type="common">Yellow mealworm beetle</name>
    <dbReference type="NCBI Taxonomy" id="7067"/>
    <lineage>
        <taxon>Eukaryota</taxon>
        <taxon>Metazoa</taxon>
        <taxon>Ecdysozoa</taxon>
        <taxon>Arthropoda</taxon>
        <taxon>Hexapoda</taxon>
        <taxon>Insecta</taxon>
        <taxon>Pterygota</taxon>
        <taxon>Neoptera</taxon>
        <taxon>Endopterygota</taxon>
        <taxon>Coleoptera</taxon>
        <taxon>Polyphaga</taxon>
        <taxon>Cucujiformia</taxon>
        <taxon>Tenebrionidae</taxon>
        <taxon>Tenebrio</taxon>
    </lineage>
</organism>
<dbReference type="GO" id="GO:0007635">
    <property type="term" value="P:chemosensory behavior"/>
    <property type="evidence" value="ECO:0007669"/>
    <property type="project" value="TreeGrafter"/>
</dbReference>
<evidence type="ECO:0000256" key="8">
    <source>
        <dbReference type="RuleBase" id="RU363108"/>
    </source>
</evidence>
<comment type="caution">
    <text evidence="9">The sequence shown here is derived from an EMBL/GenBank/DDBJ whole genome shotgun (WGS) entry which is preliminary data.</text>
</comment>
<evidence type="ECO:0000256" key="7">
    <source>
        <dbReference type="ARBA" id="ARBA00023224"/>
    </source>
</evidence>
<feature type="transmembrane region" description="Helical" evidence="8">
    <location>
        <begin position="42"/>
        <end position="64"/>
    </location>
</feature>
<accession>A0A8J6LDE2</accession>
<dbReference type="AlphaFoldDB" id="A0A8J6LDE2"/>
<dbReference type="GO" id="GO:0007165">
    <property type="term" value="P:signal transduction"/>
    <property type="evidence" value="ECO:0007669"/>
    <property type="project" value="UniProtKB-KW"/>
</dbReference>
<evidence type="ECO:0000256" key="1">
    <source>
        <dbReference type="ARBA" id="ARBA00004651"/>
    </source>
</evidence>
<evidence type="ECO:0000256" key="3">
    <source>
        <dbReference type="ARBA" id="ARBA00022692"/>
    </source>
</evidence>
<dbReference type="GO" id="GO:0030424">
    <property type="term" value="C:axon"/>
    <property type="evidence" value="ECO:0007669"/>
    <property type="project" value="TreeGrafter"/>
</dbReference>
<feature type="transmembrane region" description="Helical" evidence="8">
    <location>
        <begin position="235"/>
        <end position="258"/>
    </location>
</feature>
<feature type="transmembrane region" description="Helical" evidence="8">
    <location>
        <begin position="122"/>
        <end position="149"/>
    </location>
</feature>
<keyword evidence="3 8" id="KW-0812">Transmembrane</keyword>
<keyword evidence="7 8" id="KW-0807">Transducer</keyword>
<comment type="similarity">
    <text evidence="8">Belongs to the insect chemoreceptor superfamily. Gustatory receptor (GR) family.</text>
</comment>
<dbReference type="GO" id="GO:0030425">
    <property type="term" value="C:dendrite"/>
    <property type="evidence" value="ECO:0007669"/>
    <property type="project" value="TreeGrafter"/>
</dbReference>
<evidence type="ECO:0000256" key="6">
    <source>
        <dbReference type="ARBA" id="ARBA00023170"/>
    </source>
</evidence>
<proteinExistence type="inferred from homology"/>
<evidence type="ECO:0000313" key="10">
    <source>
        <dbReference type="Proteomes" id="UP000719412"/>
    </source>
</evidence>
<evidence type="ECO:0000256" key="5">
    <source>
        <dbReference type="ARBA" id="ARBA00023136"/>
    </source>
</evidence>
<protein>
    <recommendedName>
        <fullName evidence="8">Gustatory receptor</fullName>
    </recommendedName>
</protein>
<dbReference type="PANTHER" id="PTHR21143">
    <property type="entry name" value="INVERTEBRATE GUSTATORY RECEPTOR"/>
    <property type="match status" value="1"/>
</dbReference>
<reference evidence="9" key="1">
    <citation type="journal article" date="2020" name="J Insects Food Feed">
        <title>The yellow mealworm (Tenebrio molitor) genome: a resource for the emerging insects as food and feed industry.</title>
        <authorList>
            <person name="Eriksson T."/>
            <person name="Andere A."/>
            <person name="Kelstrup H."/>
            <person name="Emery V."/>
            <person name="Picard C."/>
        </authorList>
    </citation>
    <scope>NUCLEOTIDE SEQUENCE</scope>
    <source>
        <strain evidence="9">Stoneville</strain>
        <tissue evidence="9">Whole head</tissue>
    </source>
</reference>
<dbReference type="GO" id="GO:0005886">
    <property type="term" value="C:plasma membrane"/>
    <property type="evidence" value="ECO:0007669"/>
    <property type="project" value="UniProtKB-SubCell"/>
</dbReference>
<comment type="subcellular location">
    <subcellularLocation>
        <location evidence="1 8">Cell membrane</location>
        <topology evidence="1 8">Multi-pass membrane protein</topology>
    </subcellularLocation>
</comment>
<feature type="transmembrane region" description="Helical" evidence="8">
    <location>
        <begin position="95"/>
        <end position="116"/>
    </location>
</feature>
<evidence type="ECO:0000313" key="9">
    <source>
        <dbReference type="EMBL" id="KAH0816590.1"/>
    </source>
</evidence>
<keyword evidence="6 8" id="KW-0675">Receptor</keyword>
<comment type="caution">
    <text evidence="8">Lacks conserved residue(s) required for the propagation of feature annotation.</text>
</comment>
<evidence type="ECO:0000256" key="4">
    <source>
        <dbReference type="ARBA" id="ARBA00022989"/>
    </source>
</evidence>
<name>A0A8J6LDE2_TENMO</name>
<dbReference type="PANTHER" id="PTHR21143:SF123">
    <property type="entry name" value="GUSTATORY RECEPTOR FOR SUGAR TASTE 43A-RELATED"/>
    <property type="match status" value="1"/>
</dbReference>
<dbReference type="Proteomes" id="UP000719412">
    <property type="component" value="Unassembled WGS sequence"/>
</dbReference>
<dbReference type="GO" id="GO:0043025">
    <property type="term" value="C:neuronal cell body"/>
    <property type="evidence" value="ECO:0007669"/>
    <property type="project" value="TreeGrafter"/>
</dbReference>
<reference evidence="9" key="2">
    <citation type="submission" date="2021-08" db="EMBL/GenBank/DDBJ databases">
        <authorList>
            <person name="Eriksson T."/>
        </authorList>
    </citation>
    <scope>NUCLEOTIDE SEQUENCE</scope>
    <source>
        <strain evidence="9">Stoneville</strain>
        <tissue evidence="9">Whole head</tissue>
    </source>
</reference>
<sequence length="367" mass="42097">MVTPRATNAFITPLIHSICGLSQVYQLEVVYLIRMANSTERYVTFSDVSVVLFPSFFGVLMTTFKIDNYIDYYNQLRKIDTLLQKNPPKSKKYRVVLVTTVFFTAVILIFDFVLWVQLTCPYGGILSIVASYLPYYTCYCFTVVMELVYWQFVHTIKTKIMLLNNTLREAIEDCSVDNFMRIDRKKINNVVDTLKIHDLKKQNKPIKKTPNLQQIGDLICAYETLSEAANSVNDCYGLVILIVILGCLIHLLVTPYALYGLVLNTGDRMFIVSQSIWMFGHVLRLLLIVEPCHGCLIEQANTSALICRLMCMEMDKQVKKSLKFFFLCLSQRKIEFTAFGLTKINRELLTGIAGAVTTYLVILFQFN</sequence>
<feature type="transmembrane region" description="Helical" evidence="8">
    <location>
        <begin position="348"/>
        <end position="366"/>
    </location>
</feature>
<dbReference type="InterPro" id="IPR013604">
    <property type="entry name" value="7TM_chemorcpt"/>
</dbReference>
<keyword evidence="4 8" id="KW-1133">Transmembrane helix</keyword>
<keyword evidence="2 8" id="KW-1003">Cell membrane</keyword>
<keyword evidence="10" id="KW-1185">Reference proteome</keyword>
<dbReference type="GO" id="GO:0008049">
    <property type="term" value="P:male courtship behavior"/>
    <property type="evidence" value="ECO:0007669"/>
    <property type="project" value="TreeGrafter"/>
</dbReference>
<evidence type="ECO:0000256" key="2">
    <source>
        <dbReference type="ARBA" id="ARBA00022475"/>
    </source>
</evidence>
<comment type="function">
    <text evidence="8">Gustatory receptor which mediates acceptance or avoidance behavior, depending on its substrates.</text>
</comment>
<keyword evidence="5 8" id="KW-0472">Membrane</keyword>
<dbReference type="EMBL" id="JABDTM020021294">
    <property type="protein sequence ID" value="KAH0816590.1"/>
    <property type="molecule type" value="Genomic_DNA"/>
</dbReference>